<name>A0ACB6SD62_9PLEO</name>
<evidence type="ECO:0000313" key="2">
    <source>
        <dbReference type="Proteomes" id="UP000799754"/>
    </source>
</evidence>
<accession>A0ACB6SD62</accession>
<evidence type="ECO:0000313" key="1">
    <source>
        <dbReference type="EMBL" id="KAF2632096.1"/>
    </source>
</evidence>
<comment type="caution">
    <text evidence="1">The sequence shown here is derived from an EMBL/GenBank/DDBJ whole genome shotgun (WGS) entry which is preliminary data.</text>
</comment>
<organism evidence="1 2">
    <name type="scientific">Macroventuria anomochaeta</name>
    <dbReference type="NCBI Taxonomy" id="301207"/>
    <lineage>
        <taxon>Eukaryota</taxon>
        <taxon>Fungi</taxon>
        <taxon>Dikarya</taxon>
        <taxon>Ascomycota</taxon>
        <taxon>Pezizomycotina</taxon>
        <taxon>Dothideomycetes</taxon>
        <taxon>Pleosporomycetidae</taxon>
        <taxon>Pleosporales</taxon>
        <taxon>Pleosporineae</taxon>
        <taxon>Didymellaceae</taxon>
        <taxon>Macroventuria</taxon>
    </lineage>
</organism>
<dbReference type="Proteomes" id="UP000799754">
    <property type="component" value="Unassembled WGS sequence"/>
</dbReference>
<reference evidence="1" key="1">
    <citation type="journal article" date="2020" name="Stud. Mycol.">
        <title>101 Dothideomycetes genomes: a test case for predicting lifestyles and emergence of pathogens.</title>
        <authorList>
            <person name="Haridas S."/>
            <person name="Albert R."/>
            <person name="Binder M."/>
            <person name="Bloem J."/>
            <person name="Labutti K."/>
            <person name="Salamov A."/>
            <person name="Andreopoulos B."/>
            <person name="Baker S."/>
            <person name="Barry K."/>
            <person name="Bills G."/>
            <person name="Bluhm B."/>
            <person name="Cannon C."/>
            <person name="Castanera R."/>
            <person name="Culley D."/>
            <person name="Daum C."/>
            <person name="Ezra D."/>
            <person name="Gonzalez J."/>
            <person name="Henrissat B."/>
            <person name="Kuo A."/>
            <person name="Liang C."/>
            <person name="Lipzen A."/>
            <person name="Lutzoni F."/>
            <person name="Magnuson J."/>
            <person name="Mondo S."/>
            <person name="Nolan M."/>
            <person name="Ohm R."/>
            <person name="Pangilinan J."/>
            <person name="Park H.-J."/>
            <person name="Ramirez L."/>
            <person name="Alfaro M."/>
            <person name="Sun H."/>
            <person name="Tritt A."/>
            <person name="Yoshinaga Y."/>
            <person name="Zwiers L.-H."/>
            <person name="Turgeon B."/>
            <person name="Goodwin S."/>
            <person name="Spatafora J."/>
            <person name="Crous P."/>
            <person name="Grigoriev I."/>
        </authorList>
    </citation>
    <scope>NUCLEOTIDE SEQUENCE</scope>
    <source>
        <strain evidence="1">CBS 525.71</strain>
    </source>
</reference>
<keyword evidence="2" id="KW-1185">Reference proteome</keyword>
<protein>
    <submittedName>
        <fullName evidence="1">Uncharacterized protein</fullName>
    </submittedName>
</protein>
<gene>
    <name evidence="1" type="ORF">BU25DRAFT_140137</name>
</gene>
<sequence>MFGEVSQRSGVRVRSKVRLVSRHRRSDGLDGRGMRSEVTARVISSASARYSAQMAVGHRLDSFHAAWSCEGGGRILLLGVAIHRCLPKRHPHLPLARQPRRLRCNWRTTPALGTRDCLSYARSRLTLALSSRAHGNGCDESSAGPAITSQSCWTAGHFTAPNTRQLIA</sequence>
<dbReference type="EMBL" id="MU006703">
    <property type="protein sequence ID" value="KAF2632096.1"/>
    <property type="molecule type" value="Genomic_DNA"/>
</dbReference>
<proteinExistence type="predicted"/>